<dbReference type="EMBL" id="JBEHCU010013022">
    <property type="protein sequence ID" value="KAL1374816.1"/>
    <property type="molecule type" value="Genomic_DNA"/>
</dbReference>
<sequence length="365" mass="38859">MLSKEASLMNEGNAYRKRHGISRTPIRHDFGIYSIKQFAAIDEETPAAAAVPAVALPDTAAANNRVQLLLKERVRGISHKVDTMRLNDEEELQSNQLNNNCEGGRRRRSERLRWRSTWLTLRWSRGRRSRLITLEQSQQTQGDKLNQIKAMRRRPSRSANIITQCAGDPRTLAAASATVQANNLLNQLASSKLTGAASPSEVPPPAPTDTSDGVPVPPVSTSPAAATSTGSSGDAAAKGEEGVKQITATATNNLVKEATTTTSTANVAATTTGGGGGPGGGGCNMGNVMLQCPATRQNHRLFRNDEACVVDPGVDYVFENVNRIRKRTQAVGCIVAGVESPCRSGTLRLEQATPASFSCGGSLLE</sequence>
<name>A0ABD1CEL2_CULPP</name>
<organism evidence="2 3">
    <name type="scientific">Culex pipiens pipiens</name>
    <name type="common">Northern house mosquito</name>
    <dbReference type="NCBI Taxonomy" id="38569"/>
    <lineage>
        <taxon>Eukaryota</taxon>
        <taxon>Metazoa</taxon>
        <taxon>Ecdysozoa</taxon>
        <taxon>Arthropoda</taxon>
        <taxon>Hexapoda</taxon>
        <taxon>Insecta</taxon>
        <taxon>Pterygota</taxon>
        <taxon>Neoptera</taxon>
        <taxon>Endopterygota</taxon>
        <taxon>Diptera</taxon>
        <taxon>Nematocera</taxon>
        <taxon>Culicoidea</taxon>
        <taxon>Culicidae</taxon>
        <taxon>Culicinae</taxon>
        <taxon>Culicini</taxon>
        <taxon>Culex</taxon>
        <taxon>Culex</taxon>
    </lineage>
</organism>
<protein>
    <submittedName>
        <fullName evidence="2">Uncharacterized protein</fullName>
    </submittedName>
</protein>
<feature type="compositionally biased region" description="Low complexity" evidence="1">
    <location>
        <begin position="221"/>
        <end position="236"/>
    </location>
</feature>
<evidence type="ECO:0000313" key="2">
    <source>
        <dbReference type="EMBL" id="KAL1374816.1"/>
    </source>
</evidence>
<dbReference type="AlphaFoldDB" id="A0ABD1CEL2"/>
<feature type="region of interest" description="Disordered" evidence="1">
    <location>
        <begin position="195"/>
        <end position="240"/>
    </location>
</feature>
<accession>A0ABD1CEL2</accession>
<keyword evidence="3" id="KW-1185">Reference proteome</keyword>
<gene>
    <name evidence="2" type="ORF">pipiens_000738</name>
</gene>
<dbReference type="Proteomes" id="UP001562425">
    <property type="component" value="Unassembled WGS sequence"/>
</dbReference>
<proteinExistence type="predicted"/>
<reference evidence="2 3" key="1">
    <citation type="submission" date="2024-05" db="EMBL/GenBank/DDBJ databases">
        <title>Culex pipiens pipiens assembly and annotation.</title>
        <authorList>
            <person name="Alout H."/>
            <person name="Durand T."/>
        </authorList>
    </citation>
    <scope>NUCLEOTIDE SEQUENCE [LARGE SCALE GENOMIC DNA]</scope>
    <source>
        <strain evidence="2">HA-2024</strain>
        <tissue evidence="2">Whole body</tissue>
    </source>
</reference>
<comment type="caution">
    <text evidence="2">The sequence shown here is derived from an EMBL/GenBank/DDBJ whole genome shotgun (WGS) entry which is preliminary data.</text>
</comment>
<evidence type="ECO:0000313" key="3">
    <source>
        <dbReference type="Proteomes" id="UP001562425"/>
    </source>
</evidence>
<evidence type="ECO:0000256" key="1">
    <source>
        <dbReference type="SAM" id="MobiDB-lite"/>
    </source>
</evidence>
<feature type="non-terminal residue" evidence="2">
    <location>
        <position position="365"/>
    </location>
</feature>